<dbReference type="GO" id="GO:0000981">
    <property type="term" value="F:DNA-binding transcription factor activity, RNA polymerase II-specific"/>
    <property type="evidence" value="ECO:0007669"/>
    <property type="project" value="InterPro"/>
</dbReference>
<evidence type="ECO:0000256" key="3">
    <source>
        <dbReference type="ARBA" id="ARBA00023015"/>
    </source>
</evidence>
<reference evidence="7 8" key="1">
    <citation type="submission" date="2017-01" db="EMBL/GenBank/DDBJ databases">
        <authorList>
            <person name="Mah S.A."/>
            <person name="Swanson W.J."/>
            <person name="Moy G.W."/>
            <person name="Vacquier V.D."/>
        </authorList>
    </citation>
    <scope>NUCLEOTIDE SEQUENCE [LARGE SCALE GENOMIC DNA]</scope>
    <source>
        <strain evidence="7 8">GSMNP</strain>
    </source>
</reference>
<protein>
    <recommendedName>
        <fullName evidence="6">Zn(2)-C6 fungal-type domain-containing protein</fullName>
    </recommendedName>
</protein>
<dbReference type="OrthoDB" id="2123952at2759"/>
<dbReference type="SMART" id="SM00066">
    <property type="entry name" value="GAL4"/>
    <property type="match status" value="1"/>
</dbReference>
<keyword evidence="8" id="KW-1185">Reference proteome</keyword>
<dbReference type="STRING" id="133412.A0A1R1Y323"/>
<keyword evidence="4" id="KW-0804">Transcription</keyword>
<dbReference type="Pfam" id="PF00172">
    <property type="entry name" value="Zn_clus"/>
    <property type="match status" value="1"/>
</dbReference>
<dbReference type="PROSITE" id="PS50048">
    <property type="entry name" value="ZN2_CY6_FUNGAL_2"/>
    <property type="match status" value="1"/>
</dbReference>
<dbReference type="Gene3D" id="4.10.240.10">
    <property type="entry name" value="Zn(2)-C6 fungal-type DNA-binding domain"/>
    <property type="match status" value="1"/>
</dbReference>
<dbReference type="PROSITE" id="PS00463">
    <property type="entry name" value="ZN2_CY6_FUNGAL_1"/>
    <property type="match status" value="1"/>
</dbReference>
<evidence type="ECO:0000313" key="7">
    <source>
        <dbReference type="EMBL" id="OMJ21249.1"/>
    </source>
</evidence>
<comment type="caution">
    <text evidence="7">The sequence shown here is derived from an EMBL/GenBank/DDBJ whole genome shotgun (WGS) entry which is preliminary data.</text>
</comment>
<dbReference type="GO" id="GO:0008270">
    <property type="term" value="F:zinc ion binding"/>
    <property type="evidence" value="ECO:0007669"/>
    <property type="project" value="InterPro"/>
</dbReference>
<dbReference type="EMBL" id="LSSN01001052">
    <property type="protein sequence ID" value="OMJ21249.1"/>
    <property type="molecule type" value="Genomic_DNA"/>
</dbReference>
<name>A0A1R1Y323_9FUNG</name>
<dbReference type="PANTHER" id="PTHR47338:SF5">
    <property type="entry name" value="ZN(II)2CYS6 TRANSCRIPTION FACTOR (EUROFUNG)"/>
    <property type="match status" value="1"/>
</dbReference>
<dbReference type="PANTHER" id="PTHR47338">
    <property type="entry name" value="ZN(II)2CYS6 TRANSCRIPTION FACTOR (EUROFUNG)-RELATED"/>
    <property type="match status" value="1"/>
</dbReference>
<evidence type="ECO:0000256" key="5">
    <source>
        <dbReference type="ARBA" id="ARBA00023242"/>
    </source>
</evidence>
<keyword evidence="3" id="KW-0805">Transcription regulation</keyword>
<dbReference type="CDD" id="cd12148">
    <property type="entry name" value="fungal_TF_MHR"/>
    <property type="match status" value="1"/>
</dbReference>
<evidence type="ECO:0000256" key="1">
    <source>
        <dbReference type="ARBA" id="ARBA00004123"/>
    </source>
</evidence>
<dbReference type="InterPro" id="IPR036864">
    <property type="entry name" value="Zn2-C6_fun-type_DNA-bd_sf"/>
</dbReference>
<keyword evidence="2" id="KW-0479">Metal-binding</keyword>
<dbReference type="InterPro" id="IPR001138">
    <property type="entry name" value="Zn2Cys6_DnaBD"/>
</dbReference>
<proteinExistence type="predicted"/>
<dbReference type="SUPFAM" id="SSF57701">
    <property type="entry name" value="Zn2/Cys6 DNA-binding domain"/>
    <property type="match status" value="1"/>
</dbReference>
<dbReference type="CDD" id="cd00067">
    <property type="entry name" value="GAL4"/>
    <property type="match status" value="1"/>
</dbReference>
<dbReference type="Proteomes" id="UP000187283">
    <property type="component" value="Unassembled WGS sequence"/>
</dbReference>
<dbReference type="GO" id="GO:0005634">
    <property type="term" value="C:nucleus"/>
    <property type="evidence" value="ECO:0007669"/>
    <property type="project" value="UniProtKB-SubCell"/>
</dbReference>
<dbReference type="InterPro" id="IPR050815">
    <property type="entry name" value="TF_fung"/>
</dbReference>
<evidence type="ECO:0000259" key="6">
    <source>
        <dbReference type="PROSITE" id="PS50048"/>
    </source>
</evidence>
<organism evidence="7 8">
    <name type="scientific">Smittium culicis</name>
    <dbReference type="NCBI Taxonomy" id="133412"/>
    <lineage>
        <taxon>Eukaryota</taxon>
        <taxon>Fungi</taxon>
        <taxon>Fungi incertae sedis</taxon>
        <taxon>Zoopagomycota</taxon>
        <taxon>Kickxellomycotina</taxon>
        <taxon>Harpellomycetes</taxon>
        <taxon>Harpellales</taxon>
        <taxon>Legeriomycetaceae</taxon>
        <taxon>Smittium</taxon>
    </lineage>
</organism>
<dbReference type="AlphaFoldDB" id="A0A1R1Y323"/>
<evidence type="ECO:0000256" key="4">
    <source>
        <dbReference type="ARBA" id="ARBA00023163"/>
    </source>
</evidence>
<keyword evidence="5" id="KW-0539">Nucleus</keyword>
<comment type="subcellular location">
    <subcellularLocation>
        <location evidence="1">Nucleus</location>
    </subcellularLocation>
</comment>
<sequence length="458" mass="53515">MHFNNFSENSKEGSVKKKSFTALKYGKTFHSCETCRKKRIKCDGERPKCGICAKSNRLCNYKEAPKLNEICHESEQIDRRLENINKNINKIPKSVQNSYKRKTSDQFYHTQSIIRPENSAQIPNKRKFGNENKSCETECRSKTNEQKILELIFNESSLEIGNFEITDDYPADISNKILTKSTLSMILSKTQFFWKLERKLIPDYMKYALLSFGIKFLDNHDYFKNHLYMSGSIYANKAVDLIMLSQSEISVDKIFSLCILSYHYTGISNSSKANYLLDLASRYCLILKINKMDNTKHVKMKSNYQIIEDDMECPDYKYSFIENWEKSGLIQSRNDNITDLITEHSVFNDLENSEFDDNENYSQKCGSSICSDFFGRAIRNDETDHLNTSECDELGFNNLTNEPLLYKDINYSRLKTLNEQYLINQELNSFQEEFIGLNSQYTQISKTYENFNTCCLHF</sequence>
<feature type="domain" description="Zn(2)-C6 fungal-type" evidence="6">
    <location>
        <begin position="31"/>
        <end position="61"/>
    </location>
</feature>
<evidence type="ECO:0000313" key="8">
    <source>
        <dbReference type="Proteomes" id="UP000187283"/>
    </source>
</evidence>
<evidence type="ECO:0000256" key="2">
    <source>
        <dbReference type="ARBA" id="ARBA00022723"/>
    </source>
</evidence>
<gene>
    <name evidence="7" type="ORF">AYI70_g3587</name>
</gene>
<accession>A0A1R1Y323</accession>